<keyword evidence="7" id="KW-1185">Reference proteome</keyword>
<dbReference type="PANTHER" id="PTHR42683">
    <property type="entry name" value="ALDEHYDE REDUCTASE"/>
    <property type="match status" value="1"/>
</dbReference>
<keyword evidence="2" id="KW-0479">Metal-binding</keyword>
<dbReference type="Proteomes" id="UP001187471">
    <property type="component" value="Unassembled WGS sequence"/>
</dbReference>
<proteinExistence type="predicted"/>
<evidence type="ECO:0000313" key="7">
    <source>
        <dbReference type="Proteomes" id="UP001187471"/>
    </source>
</evidence>
<dbReference type="FunFam" id="3.40.50.720:FF:000022">
    <property type="entry name" value="Cinnamyl alcohol dehydrogenase"/>
    <property type="match status" value="1"/>
</dbReference>
<protein>
    <recommendedName>
        <fullName evidence="5">Alcohol dehydrogenase-like C-terminal domain-containing protein</fullName>
    </recommendedName>
</protein>
<gene>
    <name evidence="6" type="ORF">RJ640_013904</name>
</gene>
<dbReference type="EMBL" id="JAVXUO010000029">
    <property type="protein sequence ID" value="KAK2996014.1"/>
    <property type="molecule type" value="Genomic_DNA"/>
</dbReference>
<dbReference type="InterPro" id="IPR047109">
    <property type="entry name" value="CAD-like"/>
</dbReference>
<accession>A0AA88USM8</accession>
<evidence type="ECO:0000313" key="6">
    <source>
        <dbReference type="EMBL" id="KAK2996014.1"/>
    </source>
</evidence>
<keyword evidence="3" id="KW-0862">Zinc</keyword>
<comment type="caution">
    <text evidence="6">The sequence shown here is derived from an EMBL/GenBank/DDBJ whole genome shotgun (WGS) entry which is preliminary data.</text>
</comment>
<dbReference type="SUPFAM" id="SSF51735">
    <property type="entry name" value="NAD(P)-binding Rossmann-fold domains"/>
    <property type="match status" value="1"/>
</dbReference>
<name>A0AA88USM8_9ASTE</name>
<evidence type="ECO:0000256" key="3">
    <source>
        <dbReference type="ARBA" id="ARBA00022833"/>
    </source>
</evidence>
<evidence type="ECO:0000256" key="1">
    <source>
        <dbReference type="ARBA" id="ARBA00001947"/>
    </source>
</evidence>
<evidence type="ECO:0000256" key="2">
    <source>
        <dbReference type="ARBA" id="ARBA00022723"/>
    </source>
</evidence>
<dbReference type="Gene3D" id="3.40.50.720">
    <property type="entry name" value="NAD(P)-binding Rossmann-like Domain"/>
    <property type="match status" value="1"/>
</dbReference>
<sequence length="176" mass="19154">MEEKHPEIEAYRRSIHDQIYSPLKHFGLDKPGMHLGVVGLGGLGHVAVKFAKAFGVKVTVISRSPSKKEEAVKQLGADSFLVSRDQDEMQAAMGTMDGIIDTVSAVHPLVPLIGLLKTHGKLVMVGGPEKPLELPVFPLLMGKHSTPFFLFNKLFLNFGSTAILASLDSVTYLSYI</sequence>
<dbReference type="InterPro" id="IPR036291">
    <property type="entry name" value="NAD(P)-bd_dom_sf"/>
</dbReference>
<reference evidence="6" key="1">
    <citation type="submission" date="2022-12" db="EMBL/GenBank/DDBJ databases">
        <title>Draft genome assemblies for two species of Escallonia (Escalloniales).</title>
        <authorList>
            <person name="Chanderbali A."/>
            <person name="Dervinis C."/>
            <person name="Anghel I."/>
            <person name="Soltis D."/>
            <person name="Soltis P."/>
            <person name="Zapata F."/>
        </authorList>
    </citation>
    <scope>NUCLEOTIDE SEQUENCE</scope>
    <source>
        <strain evidence="6">UCBG92.1500</strain>
        <tissue evidence="6">Leaf</tissue>
    </source>
</reference>
<dbReference type="InterPro" id="IPR013149">
    <property type="entry name" value="ADH-like_C"/>
</dbReference>
<evidence type="ECO:0000256" key="4">
    <source>
        <dbReference type="ARBA" id="ARBA00023002"/>
    </source>
</evidence>
<keyword evidence="4" id="KW-0560">Oxidoreductase</keyword>
<feature type="domain" description="Alcohol dehydrogenase-like C-terminal" evidence="5">
    <location>
        <begin position="42"/>
        <end position="144"/>
    </location>
</feature>
<organism evidence="6 7">
    <name type="scientific">Escallonia rubra</name>
    <dbReference type="NCBI Taxonomy" id="112253"/>
    <lineage>
        <taxon>Eukaryota</taxon>
        <taxon>Viridiplantae</taxon>
        <taxon>Streptophyta</taxon>
        <taxon>Embryophyta</taxon>
        <taxon>Tracheophyta</taxon>
        <taxon>Spermatophyta</taxon>
        <taxon>Magnoliopsida</taxon>
        <taxon>eudicotyledons</taxon>
        <taxon>Gunneridae</taxon>
        <taxon>Pentapetalae</taxon>
        <taxon>asterids</taxon>
        <taxon>campanulids</taxon>
        <taxon>Escalloniales</taxon>
        <taxon>Escalloniaceae</taxon>
        <taxon>Escallonia</taxon>
    </lineage>
</organism>
<dbReference type="GO" id="GO:0016616">
    <property type="term" value="F:oxidoreductase activity, acting on the CH-OH group of donors, NAD or NADP as acceptor"/>
    <property type="evidence" value="ECO:0007669"/>
    <property type="project" value="InterPro"/>
</dbReference>
<dbReference type="Pfam" id="PF00107">
    <property type="entry name" value="ADH_zinc_N"/>
    <property type="match status" value="1"/>
</dbReference>
<dbReference type="GO" id="GO:0046872">
    <property type="term" value="F:metal ion binding"/>
    <property type="evidence" value="ECO:0007669"/>
    <property type="project" value="UniProtKB-KW"/>
</dbReference>
<comment type="cofactor">
    <cofactor evidence="1">
        <name>Zn(2+)</name>
        <dbReference type="ChEBI" id="CHEBI:29105"/>
    </cofactor>
</comment>
<evidence type="ECO:0000259" key="5">
    <source>
        <dbReference type="Pfam" id="PF00107"/>
    </source>
</evidence>
<dbReference type="AlphaFoldDB" id="A0AA88USM8"/>